<dbReference type="InterPro" id="IPR004307">
    <property type="entry name" value="TspO_MBR"/>
</dbReference>
<reference evidence="13 14" key="1">
    <citation type="journal article" date="2024" name="Proc. Natl. Acad. Sci. U.S.A.">
        <title>The genetic regulatory architecture and epigenomic basis for age-related changes in rattlesnake venom.</title>
        <authorList>
            <person name="Hogan M.P."/>
            <person name="Holding M.L."/>
            <person name="Nystrom G.S."/>
            <person name="Colston T.J."/>
            <person name="Bartlett D.A."/>
            <person name="Mason A.J."/>
            <person name="Ellsworth S.A."/>
            <person name="Rautsaw R.M."/>
            <person name="Lawrence K.C."/>
            <person name="Strickland J.L."/>
            <person name="He B."/>
            <person name="Fraser P."/>
            <person name="Margres M.J."/>
            <person name="Gilbert D.M."/>
            <person name="Gibbs H.L."/>
            <person name="Parkinson C.L."/>
            <person name="Rokyta D.R."/>
        </authorList>
    </citation>
    <scope>NUCLEOTIDE SEQUENCE [LARGE SCALE GENOMIC DNA]</scope>
    <source>
        <strain evidence="13">DRR0105</strain>
    </source>
</reference>
<keyword evidence="6 12" id="KW-1133">Transmembrane helix</keyword>
<evidence type="ECO:0000256" key="11">
    <source>
        <dbReference type="ARBA" id="ARBA00029576"/>
    </source>
</evidence>
<keyword evidence="4" id="KW-0813">Transport</keyword>
<dbReference type="GO" id="GO:0031966">
    <property type="term" value="C:mitochondrial membrane"/>
    <property type="evidence" value="ECO:0007669"/>
    <property type="project" value="UniProtKB-SubCell"/>
</dbReference>
<name>A0AAW1BDA3_CROAD</name>
<gene>
    <name evidence="13" type="ORF">NXF25_012511</name>
</gene>
<dbReference type="EMBL" id="JAOTOJ010000006">
    <property type="protein sequence ID" value="KAK9399492.1"/>
    <property type="molecule type" value="Genomic_DNA"/>
</dbReference>
<evidence type="ECO:0000313" key="13">
    <source>
        <dbReference type="EMBL" id="KAK9399492.1"/>
    </source>
</evidence>
<comment type="subcellular location">
    <subcellularLocation>
        <location evidence="1">Mitochondrion membrane</location>
        <topology evidence="1">Multi-pass membrane protein</topology>
    </subcellularLocation>
</comment>
<comment type="similarity">
    <text evidence="2">Belongs to the TspO/BZRP family.</text>
</comment>
<sequence length="104" mass="11743">MGYGSYLVWRDLGGFNEKSFAPLGLYVGQLALNWSWTSIFFGQHKIKLGLGVLLLITGAATATTVSWYHVNKTAASLMYPYIAWLAFASLLNYRIWKDNCDKKK</sequence>
<evidence type="ECO:0000313" key="14">
    <source>
        <dbReference type="Proteomes" id="UP001474421"/>
    </source>
</evidence>
<evidence type="ECO:0000256" key="2">
    <source>
        <dbReference type="ARBA" id="ARBA00007524"/>
    </source>
</evidence>
<evidence type="ECO:0000256" key="5">
    <source>
        <dbReference type="ARBA" id="ARBA00022692"/>
    </source>
</evidence>
<keyword evidence="10" id="KW-0675">Receptor</keyword>
<evidence type="ECO:0000256" key="1">
    <source>
        <dbReference type="ARBA" id="ARBA00004225"/>
    </source>
</evidence>
<evidence type="ECO:0000256" key="3">
    <source>
        <dbReference type="ARBA" id="ARBA00017151"/>
    </source>
</evidence>
<feature type="transmembrane region" description="Helical" evidence="12">
    <location>
        <begin position="20"/>
        <end position="41"/>
    </location>
</feature>
<dbReference type="AlphaFoldDB" id="A0AAW1BDA3"/>
<evidence type="ECO:0000256" key="9">
    <source>
        <dbReference type="ARBA" id="ARBA00023136"/>
    </source>
</evidence>
<dbReference type="Pfam" id="PF03073">
    <property type="entry name" value="TspO_MBR"/>
    <property type="match status" value="1"/>
</dbReference>
<evidence type="ECO:0000256" key="6">
    <source>
        <dbReference type="ARBA" id="ARBA00022989"/>
    </source>
</evidence>
<organism evidence="13 14">
    <name type="scientific">Crotalus adamanteus</name>
    <name type="common">Eastern diamondback rattlesnake</name>
    <dbReference type="NCBI Taxonomy" id="8729"/>
    <lineage>
        <taxon>Eukaryota</taxon>
        <taxon>Metazoa</taxon>
        <taxon>Chordata</taxon>
        <taxon>Craniata</taxon>
        <taxon>Vertebrata</taxon>
        <taxon>Euteleostomi</taxon>
        <taxon>Lepidosauria</taxon>
        <taxon>Squamata</taxon>
        <taxon>Bifurcata</taxon>
        <taxon>Unidentata</taxon>
        <taxon>Episquamata</taxon>
        <taxon>Toxicofera</taxon>
        <taxon>Serpentes</taxon>
        <taxon>Colubroidea</taxon>
        <taxon>Viperidae</taxon>
        <taxon>Crotalinae</taxon>
        <taxon>Crotalus</taxon>
    </lineage>
</organism>
<dbReference type="Proteomes" id="UP001474421">
    <property type="component" value="Unassembled WGS sequence"/>
</dbReference>
<evidence type="ECO:0000256" key="7">
    <source>
        <dbReference type="ARBA" id="ARBA00023055"/>
    </source>
</evidence>
<evidence type="ECO:0000256" key="4">
    <source>
        <dbReference type="ARBA" id="ARBA00022448"/>
    </source>
</evidence>
<dbReference type="GO" id="GO:0015485">
    <property type="term" value="F:cholesterol binding"/>
    <property type="evidence" value="ECO:0007669"/>
    <property type="project" value="TreeGrafter"/>
</dbReference>
<feature type="transmembrane region" description="Helical" evidence="12">
    <location>
        <begin position="76"/>
        <end position="96"/>
    </location>
</feature>
<accession>A0AAW1BDA3</accession>
<evidence type="ECO:0000256" key="8">
    <source>
        <dbReference type="ARBA" id="ARBA00023128"/>
    </source>
</evidence>
<keyword evidence="14" id="KW-1185">Reference proteome</keyword>
<dbReference type="CDD" id="cd15904">
    <property type="entry name" value="TSPO_MBR"/>
    <property type="match status" value="1"/>
</dbReference>
<dbReference type="GO" id="GO:0005783">
    <property type="term" value="C:endoplasmic reticulum"/>
    <property type="evidence" value="ECO:0007669"/>
    <property type="project" value="TreeGrafter"/>
</dbReference>
<keyword evidence="7" id="KW-0445">Lipid transport</keyword>
<keyword evidence="5 12" id="KW-0812">Transmembrane</keyword>
<dbReference type="InterPro" id="IPR038330">
    <property type="entry name" value="TspO/MBR-related_sf"/>
</dbReference>
<comment type="caution">
    <text evidence="13">The sequence shown here is derived from an EMBL/GenBank/DDBJ whole genome shotgun (WGS) entry which is preliminary data.</text>
</comment>
<evidence type="ECO:0000256" key="12">
    <source>
        <dbReference type="SAM" id="Phobius"/>
    </source>
</evidence>
<feature type="transmembrane region" description="Helical" evidence="12">
    <location>
        <begin position="48"/>
        <end position="70"/>
    </location>
</feature>
<dbReference type="PANTHER" id="PTHR10057">
    <property type="entry name" value="PERIPHERAL-TYPE BENZODIAZEPINE RECEPTOR"/>
    <property type="match status" value="1"/>
</dbReference>
<dbReference type="Gene3D" id="1.20.1260.100">
    <property type="entry name" value="TspO/MBR protein"/>
    <property type="match status" value="1"/>
</dbReference>
<dbReference type="GO" id="GO:0006869">
    <property type="term" value="P:lipid transport"/>
    <property type="evidence" value="ECO:0007669"/>
    <property type="project" value="UniProtKB-KW"/>
</dbReference>
<keyword evidence="8" id="KW-0496">Mitochondrion</keyword>
<protein>
    <recommendedName>
        <fullName evidence="3">Translocator protein</fullName>
    </recommendedName>
    <alternativeName>
        <fullName evidence="11">Peripheral-type benzodiazepine receptor</fullName>
    </alternativeName>
</protein>
<dbReference type="PANTHER" id="PTHR10057:SF5">
    <property type="entry name" value="TRANSLOCATOR PROTEIN"/>
    <property type="match status" value="1"/>
</dbReference>
<evidence type="ECO:0000256" key="10">
    <source>
        <dbReference type="ARBA" id="ARBA00023170"/>
    </source>
</evidence>
<keyword evidence="9 12" id="KW-0472">Membrane</keyword>
<proteinExistence type="inferred from homology"/>
<dbReference type="FunFam" id="1.20.1260.100:FF:000001">
    <property type="entry name" value="translocator protein 2"/>
    <property type="match status" value="1"/>
</dbReference>